<sequence>MFYTFLVFPAVNPAIIIVHQSNFRKIFRLMVIEIAELHFPIVVRADHIFCLHRIGRVLFVNPMLKCACPVSHSPEACKAPSQITTVGINGVAQGNCGRITSFLCNIFLLLCFSIHFSPVYGANVDPHILQHIKIEFICNTFEVKRY</sequence>
<gene>
    <name evidence="1" type="ORF">SDC9_148865</name>
</gene>
<evidence type="ECO:0000313" key="1">
    <source>
        <dbReference type="EMBL" id="MPN01655.1"/>
    </source>
</evidence>
<name>A0A645EI22_9ZZZZ</name>
<dbReference type="AlphaFoldDB" id="A0A645EI22"/>
<protein>
    <submittedName>
        <fullName evidence="1">Uncharacterized protein</fullName>
    </submittedName>
</protein>
<organism evidence="1">
    <name type="scientific">bioreactor metagenome</name>
    <dbReference type="NCBI Taxonomy" id="1076179"/>
    <lineage>
        <taxon>unclassified sequences</taxon>
        <taxon>metagenomes</taxon>
        <taxon>ecological metagenomes</taxon>
    </lineage>
</organism>
<reference evidence="1" key="1">
    <citation type="submission" date="2019-08" db="EMBL/GenBank/DDBJ databases">
        <authorList>
            <person name="Kucharzyk K."/>
            <person name="Murdoch R.W."/>
            <person name="Higgins S."/>
            <person name="Loffler F."/>
        </authorList>
    </citation>
    <scope>NUCLEOTIDE SEQUENCE</scope>
</reference>
<accession>A0A645EI22</accession>
<dbReference type="EMBL" id="VSSQ01047650">
    <property type="protein sequence ID" value="MPN01655.1"/>
    <property type="molecule type" value="Genomic_DNA"/>
</dbReference>
<proteinExistence type="predicted"/>
<comment type="caution">
    <text evidence="1">The sequence shown here is derived from an EMBL/GenBank/DDBJ whole genome shotgun (WGS) entry which is preliminary data.</text>
</comment>